<dbReference type="InterPro" id="IPR022496">
    <property type="entry name" value="T6A_TsaB"/>
</dbReference>
<dbReference type="RefSeq" id="WP_152271529.1">
    <property type="nucleotide sequence ID" value="NZ_VTFX01000001.1"/>
</dbReference>
<gene>
    <name evidence="2" type="primary">tsaB</name>
    <name evidence="2" type="ORF">GD627_04840</name>
</gene>
<keyword evidence="2" id="KW-0808">Transferase</keyword>
<proteinExistence type="predicted"/>
<dbReference type="SUPFAM" id="SSF53067">
    <property type="entry name" value="Actin-like ATPase domain"/>
    <property type="match status" value="2"/>
</dbReference>
<sequence>MLILSIDTSAIASAALLTGESAILASFASEDTRSHAEVLAPAIADLLADAGVAGPELDAVVVGVGPGPFTGLRAGIATARTLAFAWDKPLHGVMSLDAIAVDAALDAWRHGIDEFAVATDARRKEVYWAAYRSTGGTPELLDGPHVSAPSEVPALPVYGAGAGLYPGVLHAVQGFADAQPTAAALGRTAAARLVRGLPLLPSTPLYLRESDAKVPGPRKRAL</sequence>
<protein>
    <submittedName>
        <fullName evidence="2">tRNA (Adenosine(37)-N6)-threonylcarbamoyltransferase complex dimerization subunit type 1 TsaB</fullName>
    </submittedName>
</protein>
<keyword evidence="3" id="KW-1185">Reference proteome</keyword>
<dbReference type="EMBL" id="VTFX01000001">
    <property type="protein sequence ID" value="KAD4060375.1"/>
    <property type="molecule type" value="Genomic_DNA"/>
</dbReference>
<comment type="caution">
    <text evidence="2">The sequence shown here is derived from an EMBL/GenBank/DDBJ whole genome shotgun (WGS) entry which is preliminary data.</text>
</comment>
<dbReference type="CDD" id="cd24032">
    <property type="entry name" value="ASKHA_NBD_TsaB"/>
    <property type="match status" value="1"/>
</dbReference>
<dbReference type="Gene3D" id="3.30.420.40">
    <property type="match status" value="2"/>
</dbReference>
<dbReference type="AlphaFoldDB" id="A0A5N6MT52"/>
<dbReference type="GO" id="GO:0005829">
    <property type="term" value="C:cytosol"/>
    <property type="evidence" value="ECO:0007669"/>
    <property type="project" value="TreeGrafter"/>
</dbReference>
<reference evidence="2 3" key="1">
    <citation type="submission" date="2019-08" db="EMBL/GenBank/DDBJ databases">
        <title>Arthrobacter sp. nov., isolated from plateau pika and Tibetan wild ass.</title>
        <authorList>
            <person name="Ge Y."/>
        </authorList>
    </citation>
    <scope>NUCLEOTIDE SEQUENCE [LARGE SCALE GENOMIC DNA]</scope>
    <source>
        <strain evidence="2 3">785</strain>
    </source>
</reference>
<name>A0A5N6MT52_9MICC</name>
<evidence type="ECO:0000313" key="3">
    <source>
        <dbReference type="Proteomes" id="UP000326852"/>
    </source>
</evidence>
<dbReference type="GO" id="GO:0016740">
    <property type="term" value="F:transferase activity"/>
    <property type="evidence" value="ECO:0007669"/>
    <property type="project" value="UniProtKB-KW"/>
</dbReference>
<evidence type="ECO:0000313" key="2">
    <source>
        <dbReference type="EMBL" id="KAD4060375.1"/>
    </source>
</evidence>
<dbReference type="InterPro" id="IPR000905">
    <property type="entry name" value="Gcp-like_dom"/>
</dbReference>
<dbReference type="NCBIfam" id="TIGR03725">
    <property type="entry name" value="T6A_YeaZ"/>
    <property type="match status" value="1"/>
</dbReference>
<dbReference type="Proteomes" id="UP000326852">
    <property type="component" value="Unassembled WGS sequence"/>
</dbReference>
<dbReference type="PANTHER" id="PTHR11735:SF11">
    <property type="entry name" value="TRNA THREONYLCARBAMOYLADENOSINE BIOSYNTHESIS PROTEIN TSAB"/>
    <property type="match status" value="1"/>
</dbReference>
<organism evidence="2 3">
    <name type="scientific">Arthrobacter yangruifuii</name>
    <dbReference type="NCBI Taxonomy" id="2606616"/>
    <lineage>
        <taxon>Bacteria</taxon>
        <taxon>Bacillati</taxon>
        <taxon>Actinomycetota</taxon>
        <taxon>Actinomycetes</taxon>
        <taxon>Micrococcales</taxon>
        <taxon>Micrococcaceae</taxon>
        <taxon>Arthrobacter</taxon>
    </lineage>
</organism>
<evidence type="ECO:0000259" key="1">
    <source>
        <dbReference type="Pfam" id="PF00814"/>
    </source>
</evidence>
<dbReference type="InterPro" id="IPR043129">
    <property type="entry name" value="ATPase_NBD"/>
</dbReference>
<dbReference type="GO" id="GO:0002949">
    <property type="term" value="P:tRNA threonylcarbamoyladenosine modification"/>
    <property type="evidence" value="ECO:0007669"/>
    <property type="project" value="InterPro"/>
</dbReference>
<dbReference type="PANTHER" id="PTHR11735">
    <property type="entry name" value="TRNA N6-ADENOSINE THREONYLCARBAMOYLTRANSFERASE"/>
    <property type="match status" value="1"/>
</dbReference>
<accession>A0A5N6MT52</accession>
<feature type="domain" description="Gcp-like" evidence="1">
    <location>
        <begin position="32"/>
        <end position="157"/>
    </location>
</feature>
<dbReference type="Pfam" id="PF00814">
    <property type="entry name" value="TsaD"/>
    <property type="match status" value="1"/>
</dbReference>